<evidence type="ECO:0000256" key="4">
    <source>
        <dbReference type="PROSITE-ProRule" id="PRU01161"/>
    </source>
</evidence>
<dbReference type="STRING" id="1348635.GCA_000740015_02878"/>
<dbReference type="AlphaFoldDB" id="A0A2J8GMV1"/>
<name>A0A2J8GMV1_VIBDI</name>
<keyword evidence="3 4" id="KW-0443">Lipid metabolism</keyword>
<reference evidence="5 6" key="1">
    <citation type="submission" date="2018-06" db="EMBL/GenBank/DDBJ databases">
        <title>Freshwater and sediment microbial communities from various areas in North America, analyzing microbe dynamics in response to fracking.</title>
        <authorList>
            <person name="Lamendella R."/>
        </authorList>
    </citation>
    <scope>NUCLEOTIDE SEQUENCE [LARGE SCALE GENOMIC DNA]</scope>
    <source>
        <strain evidence="5 6">99A</strain>
    </source>
</reference>
<dbReference type="InterPro" id="IPR050301">
    <property type="entry name" value="NTE"/>
</dbReference>
<evidence type="ECO:0000313" key="6">
    <source>
        <dbReference type="Proteomes" id="UP000248729"/>
    </source>
</evidence>
<dbReference type="PROSITE" id="PS51635">
    <property type="entry name" value="PNPLA"/>
    <property type="match status" value="1"/>
</dbReference>
<keyword evidence="2 4" id="KW-0442">Lipid degradation</keyword>
<dbReference type="Pfam" id="PF01734">
    <property type="entry name" value="Patatin"/>
    <property type="match status" value="1"/>
</dbReference>
<feature type="short sequence motif" description="DGA/G" evidence="4">
    <location>
        <begin position="159"/>
        <end position="161"/>
    </location>
</feature>
<dbReference type="SUPFAM" id="SSF52151">
    <property type="entry name" value="FabD/lysophospholipase-like"/>
    <property type="match status" value="1"/>
</dbReference>
<dbReference type="GO" id="GO:0016042">
    <property type="term" value="P:lipid catabolic process"/>
    <property type="evidence" value="ECO:0007669"/>
    <property type="project" value="UniProtKB-UniRule"/>
</dbReference>
<evidence type="ECO:0000313" key="5">
    <source>
        <dbReference type="EMBL" id="RAS61439.1"/>
    </source>
</evidence>
<dbReference type="PANTHER" id="PTHR14226">
    <property type="entry name" value="NEUROPATHY TARGET ESTERASE/SWISS CHEESE D.MELANOGASTER"/>
    <property type="match status" value="1"/>
</dbReference>
<dbReference type="InterPro" id="IPR002641">
    <property type="entry name" value="PNPLA_dom"/>
</dbReference>
<feature type="active site" description="Proton acceptor" evidence="4">
    <location>
        <position position="159"/>
    </location>
</feature>
<comment type="caution">
    <text evidence="4">Lacks conserved residue(s) required for the propagation of feature annotation.</text>
</comment>
<organism evidence="5 6">
    <name type="scientific">Vibrio diazotrophicus</name>
    <dbReference type="NCBI Taxonomy" id="685"/>
    <lineage>
        <taxon>Bacteria</taxon>
        <taxon>Pseudomonadati</taxon>
        <taxon>Pseudomonadota</taxon>
        <taxon>Gammaproteobacteria</taxon>
        <taxon>Vibrionales</taxon>
        <taxon>Vibrionaceae</taxon>
        <taxon>Vibrio</taxon>
    </lineage>
</organism>
<gene>
    <name evidence="5" type="ORF">DET48_11859</name>
</gene>
<dbReference type="Gene3D" id="3.40.1090.10">
    <property type="entry name" value="Cytosolic phospholipase A2 catalytic domain"/>
    <property type="match status" value="2"/>
</dbReference>
<feature type="active site" description="Nucleophile" evidence="4">
    <location>
        <position position="41"/>
    </location>
</feature>
<sequence>MAGQKALVVEGGAMRGIFASGVLDSFMELNHRPYDFVMGVSAGASNLVGYLSNQPLRSYQVITQLATSSEFYNPRRFLKGGDLVDVRWLIDEANKRYPINEGALFSSVPFYAAATNIQTGKPDYYQVTPDNFVTAIEATSALPLVYKKTPCFDGQCYTDGGVSDSIPVKEAYRRGARDITVVLSHPESYEMPKVKSEWMMKKLFARYPEVAKAVTARAEKYNGSLEFIRNPPKDANIRVIAPPEHFAVKRLTMNKALLDHGYSMGLIAGRMHVHGLKE</sequence>
<protein>
    <submittedName>
        <fullName evidence="5">Putative patatin/cPLA2 family phospholipase</fullName>
    </submittedName>
</protein>
<evidence type="ECO:0000256" key="1">
    <source>
        <dbReference type="ARBA" id="ARBA00022801"/>
    </source>
</evidence>
<proteinExistence type="predicted"/>
<dbReference type="InterPro" id="IPR037483">
    <property type="entry name" value="YjjU-like"/>
</dbReference>
<dbReference type="GO" id="GO:0016787">
    <property type="term" value="F:hydrolase activity"/>
    <property type="evidence" value="ECO:0007669"/>
    <property type="project" value="UniProtKB-UniRule"/>
</dbReference>
<dbReference type="CDD" id="cd07208">
    <property type="entry name" value="Pat_hypo_Ecoli_yjju_like"/>
    <property type="match status" value="1"/>
</dbReference>
<dbReference type="RefSeq" id="WP_102942009.1">
    <property type="nucleotide sequence ID" value="NZ_JBJKCE010000001.1"/>
</dbReference>
<dbReference type="EMBL" id="QLTR01000018">
    <property type="protein sequence ID" value="RAS61439.1"/>
    <property type="molecule type" value="Genomic_DNA"/>
</dbReference>
<feature type="short sequence motif" description="GXSXG" evidence="4">
    <location>
        <begin position="39"/>
        <end position="43"/>
    </location>
</feature>
<keyword evidence="1 4" id="KW-0378">Hydrolase</keyword>
<comment type="caution">
    <text evidence="5">The sequence shown here is derived from an EMBL/GenBank/DDBJ whole genome shotgun (WGS) entry which is preliminary data.</text>
</comment>
<dbReference type="Proteomes" id="UP000248729">
    <property type="component" value="Unassembled WGS sequence"/>
</dbReference>
<accession>A0A2J8GMV1</accession>
<evidence type="ECO:0000256" key="2">
    <source>
        <dbReference type="ARBA" id="ARBA00022963"/>
    </source>
</evidence>
<dbReference type="Pfam" id="PF19890">
    <property type="entry name" value="DUF6363"/>
    <property type="match status" value="1"/>
</dbReference>
<dbReference type="InterPro" id="IPR016035">
    <property type="entry name" value="Acyl_Trfase/lysoPLipase"/>
</dbReference>
<dbReference type="PANTHER" id="PTHR14226:SF25">
    <property type="entry name" value="PHOSPHOESTERASE"/>
    <property type="match status" value="1"/>
</dbReference>
<evidence type="ECO:0000256" key="3">
    <source>
        <dbReference type="ARBA" id="ARBA00023098"/>
    </source>
</evidence>
<dbReference type="InterPro" id="IPR045943">
    <property type="entry name" value="DUF6363"/>
</dbReference>